<keyword evidence="8" id="KW-1185">Reference proteome</keyword>
<sequence>MAIERSIARPVPHRADAATLCAIFTVVLMLVPARQVIGGLPFDLTYAEAIGLFAAVWWFCAHLTSTLGAAKGPTAVRYAIYFYALAFVATYAYATAGFLPSYELDLSDHVLVIAVAMVGISLIGVDGVPSRERIDLVLKTLVVAGAIMGVIGAVQFVLSFDLTQYMQIPGSRVRAVEVTILERNGLNRVASTAGHPIEFGVVSAMVLPVALHYAFGARERGEPQRRWWLLVTLIACGMAFSASRSTVLGLAASGAVLFLGWPNARRIRAAAALAGFLVVMKLLVPGLIGAIAGLFTNLDNDESLRWRTNDYTTAIAEFSQHPLLGRGNGTWFPPHHPVFDNQYLLTAVQGGAIGVLAFVGLFVVGMWSALRARRLSVDDQTRDLGLTLAACLIVPMVGSATFDLNSFSTATALSFLLIGLAGALMRAARREVSLPGAAVPLSTSRPKDPAR</sequence>
<dbReference type="PANTHER" id="PTHR37422">
    <property type="entry name" value="TEICHURONIC ACID BIOSYNTHESIS PROTEIN TUAE"/>
    <property type="match status" value="1"/>
</dbReference>
<feature type="transmembrane region" description="Helical" evidence="5">
    <location>
        <begin position="111"/>
        <end position="129"/>
    </location>
</feature>
<keyword evidence="2 5" id="KW-0812">Transmembrane</keyword>
<keyword evidence="4 5" id="KW-0472">Membrane</keyword>
<comment type="caution">
    <text evidence="7">The sequence shown here is derived from an EMBL/GenBank/DDBJ whole genome shotgun (WGS) entry which is preliminary data.</text>
</comment>
<organism evidence="7 8">
    <name type="scientific">Nonomuraea guangzhouensis</name>
    <dbReference type="NCBI Taxonomy" id="1291555"/>
    <lineage>
        <taxon>Bacteria</taxon>
        <taxon>Bacillati</taxon>
        <taxon>Actinomycetota</taxon>
        <taxon>Actinomycetes</taxon>
        <taxon>Streptosporangiales</taxon>
        <taxon>Streptosporangiaceae</taxon>
        <taxon>Nonomuraea</taxon>
    </lineage>
</organism>
<feature type="transmembrane region" description="Helical" evidence="5">
    <location>
        <begin position="49"/>
        <end position="68"/>
    </location>
</feature>
<evidence type="ECO:0000256" key="5">
    <source>
        <dbReference type="SAM" id="Phobius"/>
    </source>
</evidence>
<feature type="transmembrane region" description="Helical" evidence="5">
    <location>
        <begin position="271"/>
        <end position="295"/>
    </location>
</feature>
<evidence type="ECO:0000256" key="2">
    <source>
        <dbReference type="ARBA" id="ARBA00022692"/>
    </source>
</evidence>
<dbReference type="EMBL" id="JBHUCM010000044">
    <property type="protein sequence ID" value="MFD1544494.1"/>
    <property type="molecule type" value="Genomic_DNA"/>
</dbReference>
<feature type="domain" description="O-antigen ligase-related" evidence="6">
    <location>
        <begin position="230"/>
        <end position="359"/>
    </location>
</feature>
<name>A0ABW4GQ25_9ACTN</name>
<dbReference type="InterPro" id="IPR007016">
    <property type="entry name" value="O-antigen_ligase-rel_domated"/>
</dbReference>
<reference evidence="8" key="1">
    <citation type="journal article" date="2019" name="Int. J. Syst. Evol. Microbiol.">
        <title>The Global Catalogue of Microorganisms (GCM) 10K type strain sequencing project: providing services to taxonomists for standard genome sequencing and annotation.</title>
        <authorList>
            <consortium name="The Broad Institute Genomics Platform"/>
            <consortium name="The Broad Institute Genome Sequencing Center for Infectious Disease"/>
            <person name="Wu L."/>
            <person name="Ma J."/>
        </authorList>
    </citation>
    <scope>NUCLEOTIDE SEQUENCE [LARGE SCALE GENOMIC DNA]</scope>
    <source>
        <strain evidence="8">CGMCC 1.15399</strain>
    </source>
</reference>
<keyword evidence="7" id="KW-0436">Ligase</keyword>
<dbReference type="RefSeq" id="WP_308126955.1">
    <property type="nucleotide sequence ID" value="NZ_JAHKRM010000006.1"/>
</dbReference>
<dbReference type="InterPro" id="IPR051533">
    <property type="entry name" value="WaaL-like"/>
</dbReference>
<gene>
    <name evidence="7" type="ORF">ACFSJ0_46140</name>
</gene>
<keyword evidence="3 5" id="KW-1133">Transmembrane helix</keyword>
<dbReference type="Proteomes" id="UP001597097">
    <property type="component" value="Unassembled WGS sequence"/>
</dbReference>
<evidence type="ECO:0000256" key="1">
    <source>
        <dbReference type="ARBA" id="ARBA00004141"/>
    </source>
</evidence>
<feature type="transmembrane region" description="Helical" evidence="5">
    <location>
        <begin position="384"/>
        <end position="401"/>
    </location>
</feature>
<comment type="subcellular location">
    <subcellularLocation>
        <location evidence="1">Membrane</location>
        <topology evidence="1">Multi-pass membrane protein</topology>
    </subcellularLocation>
</comment>
<dbReference type="Pfam" id="PF04932">
    <property type="entry name" value="Wzy_C"/>
    <property type="match status" value="1"/>
</dbReference>
<feature type="transmembrane region" description="Helical" evidence="5">
    <location>
        <begin position="227"/>
        <end position="242"/>
    </location>
</feature>
<evidence type="ECO:0000313" key="8">
    <source>
        <dbReference type="Proteomes" id="UP001597097"/>
    </source>
</evidence>
<accession>A0ABW4GQ25</accession>
<feature type="transmembrane region" description="Helical" evidence="5">
    <location>
        <begin position="407"/>
        <end position="425"/>
    </location>
</feature>
<feature type="transmembrane region" description="Helical" evidence="5">
    <location>
        <begin position="136"/>
        <end position="158"/>
    </location>
</feature>
<feature type="transmembrane region" description="Helical" evidence="5">
    <location>
        <begin position="80"/>
        <end position="99"/>
    </location>
</feature>
<feature type="transmembrane region" description="Helical" evidence="5">
    <location>
        <begin position="197"/>
        <end position="215"/>
    </location>
</feature>
<feature type="transmembrane region" description="Helical" evidence="5">
    <location>
        <begin position="343"/>
        <end position="364"/>
    </location>
</feature>
<protein>
    <submittedName>
        <fullName evidence="7">O-antigen ligase family protein</fullName>
    </submittedName>
</protein>
<dbReference type="GO" id="GO:0016874">
    <property type="term" value="F:ligase activity"/>
    <property type="evidence" value="ECO:0007669"/>
    <property type="project" value="UniProtKB-KW"/>
</dbReference>
<feature type="transmembrane region" description="Helical" evidence="5">
    <location>
        <begin position="248"/>
        <end position="264"/>
    </location>
</feature>
<dbReference type="PANTHER" id="PTHR37422:SF23">
    <property type="entry name" value="TEICHURONIC ACID BIOSYNTHESIS PROTEIN TUAE"/>
    <property type="match status" value="1"/>
</dbReference>
<evidence type="ECO:0000256" key="3">
    <source>
        <dbReference type="ARBA" id="ARBA00022989"/>
    </source>
</evidence>
<evidence type="ECO:0000259" key="6">
    <source>
        <dbReference type="Pfam" id="PF04932"/>
    </source>
</evidence>
<evidence type="ECO:0000256" key="4">
    <source>
        <dbReference type="ARBA" id="ARBA00023136"/>
    </source>
</evidence>
<evidence type="ECO:0000313" key="7">
    <source>
        <dbReference type="EMBL" id="MFD1544494.1"/>
    </source>
</evidence>
<proteinExistence type="predicted"/>